<feature type="transmembrane region" description="Helical" evidence="2">
    <location>
        <begin position="52"/>
        <end position="72"/>
    </location>
</feature>
<proteinExistence type="predicted"/>
<keyword evidence="2" id="KW-1133">Transmembrane helix</keyword>
<evidence type="ECO:0000256" key="1">
    <source>
        <dbReference type="SAM" id="MobiDB-lite"/>
    </source>
</evidence>
<sequence length="155" mass="17668">MAANGREELDDRTVSFRARDDRPATNSRAPHRGFIDQSQLILRLRQGQPSVLSLRGLAYQAVIFALVSGLWVLRFQQPVPRMPMRRPVHWMYWYHVIGWPVVDDAVYALGQSVLFWYAVCWRSRNDARDEAVHAREADALLDDDTGHGYGGTGTS</sequence>
<keyword evidence="2" id="KW-0472">Membrane</keyword>
<dbReference type="GeneID" id="93575412"/>
<keyword evidence="2" id="KW-0812">Transmembrane</keyword>
<organism evidence="3 4">
    <name type="scientific">Aspergillus brasiliensis (strain CBS 101740 / IMI 381727 / IBT 21946)</name>
    <dbReference type="NCBI Taxonomy" id="767769"/>
    <lineage>
        <taxon>Eukaryota</taxon>
        <taxon>Fungi</taxon>
        <taxon>Dikarya</taxon>
        <taxon>Ascomycota</taxon>
        <taxon>Pezizomycotina</taxon>
        <taxon>Eurotiomycetes</taxon>
        <taxon>Eurotiomycetidae</taxon>
        <taxon>Eurotiales</taxon>
        <taxon>Aspergillaceae</taxon>
        <taxon>Aspergillus</taxon>
        <taxon>Aspergillus subgen. Circumdati</taxon>
    </lineage>
</organism>
<dbReference type="RefSeq" id="XP_067477009.1">
    <property type="nucleotide sequence ID" value="XM_067622924.1"/>
</dbReference>
<evidence type="ECO:0000256" key="2">
    <source>
        <dbReference type="SAM" id="Phobius"/>
    </source>
</evidence>
<dbReference type="AlphaFoldDB" id="A0A1L9UDL7"/>
<name>A0A1L9UDL7_ASPBC</name>
<dbReference type="Proteomes" id="UP000184499">
    <property type="component" value="Unassembled WGS sequence"/>
</dbReference>
<dbReference type="VEuPathDB" id="FungiDB:ASPBRDRAFT_31672"/>
<gene>
    <name evidence="3" type="ORF">ASPBRDRAFT_31672</name>
</gene>
<evidence type="ECO:0000313" key="3">
    <source>
        <dbReference type="EMBL" id="OJJ69760.1"/>
    </source>
</evidence>
<feature type="transmembrane region" description="Helical" evidence="2">
    <location>
        <begin position="92"/>
        <end position="119"/>
    </location>
</feature>
<keyword evidence="4" id="KW-1185">Reference proteome</keyword>
<dbReference type="EMBL" id="KV878687">
    <property type="protein sequence ID" value="OJJ69760.1"/>
    <property type="molecule type" value="Genomic_DNA"/>
</dbReference>
<evidence type="ECO:0000313" key="4">
    <source>
        <dbReference type="Proteomes" id="UP000184499"/>
    </source>
</evidence>
<accession>A0A1L9UDL7</accession>
<feature type="compositionally biased region" description="Basic and acidic residues" evidence="1">
    <location>
        <begin position="1"/>
        <end position="23"/>
    </location>
</feature>
<feature type="region of interest" description="Disordered" evidence="1">
    <location>
        <begin position="1"/>
        <end position="30"/>
    </location>
</feature>
<protein>
    <submittedName>
        <fullName evidence="3">Uncharacterized protein</fullName>
    </submittedName>
</protein>
<reference evidence="4" key="1">
    <citation type="journal article" date="2017" name="Genome Biol.">
        <title>Comparative genomics reveals high biological diversity and specific adaptations in the industrially and medically important fungal genus Aspergillus.</title>
        <authorList>
            <person name="de Vries R.P."/>
            <person name="Riley R."/>
            <person name="Wiebenga A."/>
            <person name="Aguilar-Osorio G."/>
            <person name="Amillis S."/>
            <person name="Uchima C.A."/>
            <person name="Anderluh G."/>
            <person name="Asadollahi M."/>
            <person name="Askin M."/>
            <person name="Barry K."/>
            <person name="Battaglia E."/>
            <person name="Bayram O."/>
            <person name="Benocci T."/>
            <person name="Braus-Stromeyer S.A."/>
            <person name="Caldana C."/>
            <person name="Canovas D."/>
            <person name="Cerqueira G.C."/>
            <person name="Chen F."/>
            <person name="Chen W."/>
            <person name="Choi C."/>
            <person name="Clum A."/>
            <person name="Dos Santos R.A."/>
            <person name="Damasio A.R."/>
            <person name="Diallinas G."/>
            <person name="Emri T."/>
            <person name="Fekete E."/>
            <person name="Flipphi M."/>
            <person name="Freyberg S."/>
            <person name="Gallo A."/>
            <person name="Gournas C."/>
            <person name="Habgood R."/>
            <person name="Hainaut M."/>
            <person name="Harispe M.L."/>
            <person name="Henrissat B."/>
            <person name="Hilden K.S."/>
            <person name="Hope R."/>
            <person name="Hossain A."/>
            <person name="Karabika E."/>
            <person name="Karaffa L."/>
            <person name="Karanyi Z."/>
            <person name="Krasevec N."/>
            <person name="Kuo A."/>
            <person name="Kusch H."/>
            <person name="LaButti K."/>
            <person name="Lagendijk E.L."/>
            <person name="Lapidus A."/>
            <person name="Levasseur A."/>
            <person name="Lindquist E."/>
            <person name="Lipzen A."/>
            <person name="Logrieco A.F."/>
            <person name="MacCabe A."/>
            <person name="Maekelae M.R."/>
            <person name="Malavazi I."/>
            <person name="Melin P."/>
            <person name="Meyer V."/>
            <person name="Mielnichuk N."/>
            <person name="Miskei M."/>
            <person name="Molnar A.P."/>
            <person name="Mule G."/>
            <person name="Ngan C.Y."/>
            <person name="Orejas M."/>
            <person name="Orosz E."/>
            <person name="Ouedraogo J.P."/>
            <person name="Overkamp K.M."/>
            <person name="Park H.-S."/>
            <person name="Perrone G."/>
            <person name="Piumi F."/>
            <person name="Punt P.J."/>
            <person name="Ram A.F."/>
            <person name="Ramon A."/>
            <person name="Rauscher S."/>
            <person name="Record E."/>
            <person name="Riano-Pachon D.M."/>
            <person name="Robert V."/>
            <person name="Roehrig J."/>
            <person name="Ruller R."/>
            <person name="Salamov A."/>
            <person name="Salih N.S."/>
            <person name="Samson R.A."/>
            <person name="Sandor E."/>
            <person name="Sanguinetti M."/>
            <person name="Schuetze T."/>
            <person name="Sepcic K."/>
            <person name="Shelest E."/>
            <person name="Sherlock G."/>
            <person name="Sophianopoulou V."/>
            <person name="Squina F.M."/>
            <person name="Sun H."/>
            <person name="Susca A."/>
            <person name="Todd R.B."/>
            <person name="Tsang A."/>
            <person name="Unkles S.E."/>
            <person name="van de Wiele N."/>
            <person name="van Rossen-Uffink D."/>
            <person name="Oliveira J.V."/>
            <person name="Vesth T.C."/>
            <person name="Visser J."/>
            <person name="Yu J.-H."/>
            <person name="Zhou M."/>
            <person name="Andersen M.R."/>
            <person name="Archer D.B."/>
            <person name="Baker S.E."/>
            <person name="Benoit I."/>
            <person name="Brakhage A.A."/>
            <person name="Braus G.H."/>
            <person name="Fischer R."/>
            <person name="Frisvad J.C."/>
            <person name="Goldman G.H."/>
            <person name="Houbraken J."/>
            <person name="Oakley B."/>
            <person name="Pocsi I."/>
            <person name="Scazzocchio C."/>
            <person name="Seiboth B."/>
            <person name="vanKuyk P.A."/>
            <person name="Wortman J."/>
            <person name="Dyer P.S."/>
            <person name="Grigoriev I.V."/>
        </authorList>
    </citation>
    <scope>NUCLEOTIDE SEQUENCE [LARGE SCALE GENOMIC DNA]</scope>
    <source>
        <strain evidence="4">CBS 101740 / IMI 381727 / IBT 21946</strain>
    </source>
</reference>
<dbReference type="OrthoDB" id="5139341at2759"/>